<organism evidence="2 3">
    <name type="scientific">Lachnospira eligens</name>
    <dbReference type="NCBI Taxonomy" id="39485"/>
    <lineage>
        <taxon>Bacteria</taxon>
        <taxon>Bacillati</taxon>
        <taxon>Bacillota</taxon>
        <taxon>Clostridia</taxon>
        <taxon>Lachnospirales</taxon>
        <taxon>Lachnospiraceae</taxon>
        <taxon>Lachnospira</taxon>
    </lineage>
</organism>
<protein>
    <submittedName>
        <fullName evidence="2">Uncharacterized protein</fullName>
    </submittedName>
</protein>
<evidence type="ECO:0000313" key="2">
    <source>
        <dbReference type="EMBL" id="RHL64884.1"/>
    </source>
</evidence>
<dbReference type="EMBL" id="QROY01000019">
    <property type="protein sequence ID" value="RHL64884.1"/>
    <property type="molecule type" value="Genomic_DNA"/>
</dbReference>
<feature type="transmembrane region" description="Helical" evidence="1">
    <location>
        <begin position="33"/>
        <end position="55"/>
    </location>
</feature>
<proteinExistence type="predicted"/>
<dbReference type="RefSeq" id="WP_118371283.1">
    <property type="nucleotide sequence ID" value="NZ_JADMPT010000024.1"/>
</dbReference>
<comment type="caution">
    <text evidence="2">The sequence shown here is derived from an EMBL/GenBank/DDBJ whole genome shotgun (WGS) entry which is preliminary data.</text>
</comment>
<keyword evidence="1" id="KW-1133">Transmembrane helix</keyword>
<keyword evidence="1" id="KW-0472">Membrane</keyword>
<gene>
    <name evidence="2" type="ORF">DW007_14655</name>
</gene>
<dbReference type="Proteomes" id="UP000285201">
    <property type="component" value="Unassembled WGS sequence"/>
</dbReference>
<name>A0A415M7T6_9FIRM</name>
<sequence>MYENLNKNSIIDVASTLINEMNSYTPEQQNQLLVEYIIIPFFFYIVIWLDISIIFGKRINFREIIKVVIISLWFTPTILWTLITSLIDASFIVIFAPTIPIIIIWSIKKLIMLCRRIKHQPDGIKA</sequence>
<accession>A0A415M7T6</accession>
<feature type="transmembrane region" description="Helical" evidence="1">
    <location>
        <begin position="64"/>
        <end position="83"/>
    </location>
</feature>
<feature type="transmembrane region" description="Helical" evidence="1">
    <location>
        <begin position="89"/>
        <end position="107"/>
    </location>
</feature>
<dbReference type="AlphaFoldDB" id="A0A415M7T6"/>
<reference evidence="2 3" key="1">
    <citation type="submission" date="2018-08" db="EMBL/GenBank/DDBJ databases">
        <title>A genome reference for cultivated species of the human gut microbiota.</title>
        <authorList>
            <person name="Zou Y."/>
            <person name="Xue W."/>
            <person name="Luo G."/>
        </authorList>
    </citation>
    <scope>NUCLEOTIDE SEQUENCE [LARGE SCALE GENOMIC DNA]</scope>
    <source>
        <strain evidence="2 3">AF36-7BH</strain>
    </source>
</reference>
<keyword evidence="1" id="KW-0812">Transmembrane</keyword>
<evidence type="ECO:0000313" key="3">
    <source>
        <dbReference type="Proteomes" id="UP000285201"/>
    </source>
</evidence>
<evidence type="ECO:0000256" key="1">
    <source>
        <dbReference type="SAM" id="Phobius"/>
    </source>
</evidence>